<reference evidence="2" key="2">
    <citation type="submission" date="2015-07" db="EMBL/GenBank/DDBJ databases">
        <authorList>
            <person name="Noorani M."/>
        </authorList>
    </citation>
    <scope>NUCLEOTIDE SEQUENCE</scope>
    <source>
        <strain evidence="2">Yugu1</strain>
    </source>
</reference>
<dbReference type="AlphaFoldDB" id="A0A368QBQ1"/>
<evidence type="ECO:0000256" key="1">
    <source>
        <dbReference type="SAM" id="MobiDB-lite"/>
    </source>
</evidence>
<protein>
    <submittedName>
        <fullName evidence="2">Uncharacterized protein</fullName>
    </submittedName>
</protein>
<gene>
    <name evidence="2" type="ORF">SETIT_3G054700v2</name>
</gene>
<reference evidence="2" key="1">
    <citation type="journal article" date="2012" name="Nat. Biotechnol.">
        <title>Reference genome sequence of the model plant Setaria.</title>
        <authorList>
            <person name="Bennetzen J.L."/>
            <person name="Schmutz J."/>
            <person name="Wang H."/>
            <person name="Percifield R."/>
            <person name="Hawkins J."/>
            <person name="Pontaroli A.C."/>
            <person name="Estep M."/>
            <person name="Feng L."/>
            <person name="Vaughn J.N."/>
            <person name="Grimwood J."/>
            <person name="Jenkins J."/>
            <person name="Barry K."/>
            <person name="Lindquist E."/>
            <person name="Hellsten U."/>
            <person name="Deshpande S."/>
            <person name="Wang X."/>
            <person name="Wu X."/>
            <person name="Mitros T."/>
            <person name="Triplett J."/>
            <person name="Yang X."/>
            <person name="Ye C.Y."/>
            <person name="Mauro-Herrera M."/>
            <person name="Wang L."/>
            <person name="Li P."/>
            <person name="Sharma M."/>
            <person name="Sharma R."/>
            <person name="Ronald P.C."/>
            <person name="Panaud O."/>
            <person name="Kellogg E.A."/>
            <person name="Brutnell T.P."/>
            <person name="Doust A.N."/>
            <person name="Tuskan G.A."/>
            <person name="Rokhsar D."/>
            <person name="Devos K.M."/>
        </authorList>
    </citation>
    <scope>NUCLEOTIDE SEQUENCE [LARGE SCALE GENOMIC DNA]</scope>
    <source>
        <strain evidence="2">Yugu1</strain>
    </source>
</reference>
<feature type="region of interest" description="Disordered" evidence="1">
    <location>
        <begin position="1"/>
        <end position="27"/>
    </location>
</feature>
<organism evidence="2">
    <name type="scientific">Setaria italica</name>
    <name type="common">Foxtail millet</name>
    <name type="synonym">Panicum italicum</name>
    <dbReference type="NCBI Taxonomy" id="4555"/>
    <lineage>
        <taxon>Eukaryota</taxon>
        <taxon>Viridiplantae</taxon>
        <taxon>Streptophyta</taxon>
        <taxon>Embryophyta</taxon>
        <taxon>Tracheophyta</taxon>
        <taxon>Spermatophyta</taxon>
        <taxon>Magnoliopsida</taxon>
        <taxon>Liliopsida</taxon>
        <taxon>Poales</taxon>
        <taxon>Poaceae</taxon>
        <taxon>PACMAD clade</taxon>
        <taxon>Panicoideae</taxon>
        <taxon>Panicodae</taxon>
        <taxon>Paniceae</taxon>
        <taxon>Cenchrinae</taxon>
        <taxon>Setaria</taxon>
    </lineage>
</organism>
<feature type="compositionally biased region" description="Low complexity" evidence="1">
    <location>
        <begin position="99"/>
        <end position="109"/>
    </location>
</feature>
<sequence>MQTTVGADTTESHEVEEDTLTRASNEKHTRYCTAASTARTQRRSLQCCLRLISPHTCSNASGTKKTDLLTIDSFTNPQTHLSPDATLPLTVPQQSLGNSSRRSSPPRASELGDPRCRSSAPPA</sequence>
<accession>A0A368QBQ1</accession>
<name>A0A368QBQ1_SETIT</name>
<feature type="region of interest" description="Disordered" evidence="1">
    <location>
        <begin position="74"/>
        <end position="123"/>
    </location>
</feature>
<proteinExistence type="predicted"/>
<dbReference type="EMBL" id="CM003530">
    <property type="protein sequence ID" value="RCV15417.1"/>
    <property type="molecule type" value="Genomic_DNA"/>
</dbReference>
<evidence type="ECO:0000313" key="2">
    <source>
        <dbReference type="EMBL" id="RCV15417.1"/>
    </source>
</evidence>